<dbReference type="InterPro" id="IPR037185">
    <property type="entry name" value="EmrE-like"/>
</dbReference>
<dbReference type="AlphaFoldDB" id="A0A5J4VMD1"/>
<feature type="domain" description="EamA" evidence="2">
    <location>
        <begin position="105"/>
        <end position="183"/>
    </location>
</feature>
<keyword evidence="1" id="KW-0812">Transmembrane</keyword>
<dbReference type="SUPFAM" id="SSF103481">
    <property type="entry name" value="Multidrug resistance efflux transporter EmrE"/>
    <property type="match status" value="1"/>
</dbReference>
<keyword evidence="1" id="KW-0472">Membrane</keyword>
<proteinExistence type="predicted"/>
<dbReference type="Pfam" id="PF00892">
    <property type="entry name" value="EamA"/>
    <property type="match status" value="1"/>
</dbReference>
<keyword evidence="1" id="KW-1133">Transmembrane helix</keyword>
<feature type="transmembrane region" description="Helical" evidence="1">
    <location>
        <begin position="287"/>
        <end position="311"/>
    </location>
</feature>
<feature type="transmembrane region" description="Helical" evidence="1">
    <location>
        <begin position="247"/>
        <end position="267"/>
    </location>
</feature>
<dbReference type="EMBL" id="SNRW01006160">
    <property type="protein sequence ID" value="KAA6383605.1"/>
    <property type="molecule type" value="Genomic_DNA"/>
</dbReference>
<name>A0A5J4VMD1_9EUKA</name>
<protein>
    <submittedName>
        <fullName evidence="3">Solute carrier family 35 member</fullName>
    </submittedName>
</protein>
<comment type="caution">
    <text evidence="3">The sequence shown here is derived from an EMBL/GenBank/DDBJ whole genome shotgun (WGS) entry which is preliminary data.</text>
</comment>
<feature type="non-terminal residue" evidence="3">
    <location>
        <position position="336"/>
    </location>
</feature>
<dbReference type="GO" id="GO:0016020">
    <property type="term" value="C:membrane"/>
    <property type="evidence" value="ECO:0007669"/>
    <property type="project" value="InterPro"/>
</dbReference>
<dbReference type="InterPro" id="IPR000620">
    <property type="entry name" value="EamA_dom"/>
</dbReference>
<gene>
    <name evidence="3" type="ORF">EZS28_020866</name>
</gene>
<feature type="transmembrane region" description="Helical" evidence="1">
    <location>
        <begin position="171"/>
        <end position="191"/>
    </location>
</feature>
<accession>A0A5J4VMD1</accession>
<feature type="transmembrane region" description="Helical" evidence="1">
    <location>
        <begin position="7"/>
        <end position="31"/>
    </location>
</feature>
<feature type="transmembrane region" description="Helical" evidence="1">
    <location>
        <begin position="51"/>
        <end position="69"/>
    </location>
</feature>
<dbReference type="PANTHER" id="PTHR13146">
    <property type="match status" value="1"/>
</dbReference>
<feature type="transmembrane region" description="Helical" evidence="1">
    <location>
        <begin position="141"/>
        <end position="159"/>
    </location>
</feature>
<evidence type="ECO:0000256" key="1">
    <source>
        <dbReference type="SAM" id="Phobius"/>
    </source>
</evidence>
<dbReference type="OrthoDB" id="29773at2759"/>
<reference evidence="3 4" key="1">
    <citation type="submission" date="2019-03" db="EMBL/GenBank/DDBJ databases">
        <title>Single cell metagenomics reveals metabolic interactions within the superorganism composed of flagellate Streblomastix strix and complex community of Bacteroidetes bacteria on its surface.</title>
        <authorList>
            <person name="Treitli S.C."/>
            <person name="Kolisko M."/>
            <person name="Husnik F."/>
            <person name="Keeling P."/>
            <person name="Hampl V."/>
        </authorList>
    </citation>
    <scope>NUCLEOTIDE SEQUENCE [LARGE SCALE GENOMIC DNA]</scope>
    <source>
        <strain evidence="3">ST1C</strain>
    </source>
</reference>
<feature type="transmembrane region" description="Helical" evidence="1">
    <location>
        <begin position="203"/>
        <end position="226"/>
    </location>
</feature>
<sequence length="336" mass="38079">MANRAPLAAVIFYMSMFLIFGAANSLLSKLLYKTTSVNFYGVETPFEKPNFQNWAMFVGMMSVFVPEFLRRCYVRRKEKEDEPSYGEIEPLILKETNGGYLNEQQPKQRDWTWLKIIVPGLCDMTATLMMNAALVNLPVSIWQMLRGSIIIFTALLTVFYRKRCLYMQQWIGVAAVVIAIVMLGIAATLTSAQEGDTSKKTPIGLVLIGCILVIFAQAIQGFQTIVEETLLHDSTTPPMTVVGWEGFWGFMMCTFFMVPLTYFIRSTPGNGLTEDFIDTWVMLSNNYLIIIFAVGFFFSILMFNVFGMFIINSTSALTRNVLDPMRTLVIWIVSVI</sequence>
<evidence type="ECO:0000259" key="2">
    <source>
        <dbReference type="Pfam" id="PF00892"/>
    </source>
</evidence>
<evidence type="ECO:0000313" key="3">
    <source>
        <dbReference type="EMBL" id="KAA6383605.1"/>
    </source>
</evidence>
<evidence type="ECO:0000313" key="4">
    <source>
        <dbReference type="Proteomes" id="UP000324800"/>
    </source>
</evidence>
<organism evidence="3 4">
    <name type="scientific">Streblomastix strix</name>
    <dbReference type="NCBI Taxonomy" id="222440"/>
    <lineage>
        <taxon>Eukaryota</taxon>
        <taxon>Metamonada</taxon>
        <taxon>Preaxostyla</taxon>
        <taxon>Oxymonadida</taxon>
        <taxon>Streblomastigidae</taxon>
        <taxon>Streblomastix</taxon>
    </lineage>
</organism>
<dbReference type="Proteomes" id="UP000324800">
    <property type="component" value="Unassembled WGS sequence"/>
</dbReference>